<dbReference type="InterPro" id="IPR023753">
    <property type="entry name" value="FAD/NAD-binding_dom"/>
</dbReference>
<dbReference type="AlphaFoldDB" id="A0A1C0AN78"/>
<dbReference type="EMBL" id="MBQD01000020">
    <property type="protein sequence ID" value="OCL34734.1"/>
    <property type="molecule type" value="Genomic_DNA"/>
</dbReference>
<dbReference type="Pfam" id="PF07992">
    <property type="entry name" value="Pyr_redox_2"/>
    <property type="match status" value="1"/>
</dbReference>
<sequence length="497" mass="54624">MRRLVILGGGTAGTMVANKLRAAYPPDELHITVVDRDDDHHYQPGYLFLPVGIYSEDKIVRSRHHFIPDGVELVLAEIDRVDAAAKAVHLGDGRSLEYDTLVIATGVEPRPDLTPGADHPDVHHFYDLPHSLALANAMKEFSGGRLIVHLTDMPIKCPVAPLEFTFLADAHFRERKSRKKVEIVYVTPLDGAFTKPIASRELGQMFTERDIRLEPDFAVERVDTEAKELVSYDDRRVPYDLLVSIPLNVGPEYVARSGLGDDMNLVPCDQHTMRSLEHPDIFVLGDGGTLQTSKAGSVAHFSVDVFMENWPYYIAGRELPHKFDGHANCFIETGHGKGMLLDFNYGTQPYTGGFPFPGVGPMTLLGESRSNHLAKLAFRFVYWEFLLRGRPLPFTTDMHLLGKKIEGEASGTANKDLVLGLLKRHPAPPTTTAKAAKPSARKPAARKPSSPQRAGGPKTPAASRQSAGPVPDYVPIVAVDSTADPSTILPDPIIPKF</sequence>
<protein>
    <submittedName>
        <fullName evidence="3">Oxidoreductase</fullName>
    </submittedName>
</protein>
<evidence type="ECO:0000313" key="3">
    <source>
        <dbReference type="EMBL" id="OCL34734.1"/>
    </source>
</evidence>
<dbReference type="PANTHER" id="PTHR43755:SF1">
    <property type="entry name" value="FAD-DEPENDENT PYRIDINE NUCLEOTIDE-DISULPHIDE OXIDOREDUCTASE"/>
    <property type="match status" value="1"/>
</dbReference>
<organism evidence="3 4">
    <name type="scientific">Tessaracoccus lapidicaptus</name>
    <dbReference type="NCBI Taxonomy" id="1427523"/>
    <lineage>
        <taxon>Bacteria</taxon>
        <taxon>Bacillati</taxon>
        <taxon>Actinomycetota</taxon>
        <taxon>Actinomycetes</taxon>
        <taxon>Propionibacteriales</taxon>
        <taxon>Propionibacteriaceae</taxon>
        <taxon>Tessaracoccus</taxon>
    </lineage>
</organism>
<dbReference type="SUPFAM" id="SSF51905">
    <property type="entry name" value="FAD/NAD(P)-binding domain"/>
    <property type="match status" value="2"/>
</dbReference>
<dbReference type="GO" id="GO:0016491">
    <property type="term" value="F:oxidoreductase activity"/>
    <property type="evidence" value="ECO:0007669"/>
    <property type="project" value="InterPro"/>
</dbReference>
<dbReference type="Gene3D" id="3.50.50.60">
    <property type="entry name" value="FAD/NAD(P)-binding domain"/>
    <property type="match status" value="2"/>
</dbReference>
<feature type="domain" description="FAD/NAD(P)-binding" evidence="2">
    <location>
        <begin position="3"/>
        <end position="134"/>
    </location>
</feature>
<evidence type="ECO:0000256" key="1">
    <source>
        <dbReference type="SAM" id="MobiDB-lite"/>
    </source>
</evidence>
<evidence type="ECO:0000313" key="4">
    <source>
        <dbReference type="Proteomes" id="UP000093501"/>
    </source>
</evidence>
<dbReference type="InterPro" id="IPR036188">
    <property type="entry name" value="FAD/NAD-bd_sf"/>
</dbReference>
<gene>
    <name evidence="3" type="ORF">BCR15_03360</name>
</gene>
<proteinExistence type="predicted"/>
<name>A0A1C0AN78_9ACTN</name>
<dbReference type="PANTHER" id="PTHR43755">
    <property type="match status" value="1"/>
</dbReference>
<comment type="caution">
    <text evidence="3">The sequence shown here is derived from an EMBL/GenBank/DDBJ whole genome shotgun (WGS) entry which is preliminary data.</text>
</comment>
<feature type="region of interest" description="Disordered" evidence="1">
    <location>
        <begin position="424"/>
        <end position="470"/>
    </location>
</feature>
<evidence type="ECO:0000259" key="2">
    <source>
        <dbReference type="Pfam" id="PF07992"/>
    </source>
</evidence>
<reference evidence="4" key="1">
    <citation type="submission" date="2016-07" db="EMBL/GenBank/DDBJ databases">
        <authorList>
            <person name="Florea S."/>
            <person name="Webb J.S."/>
            <person name="Jaromczyk J."/>
            <person name="Schardl C.L."/>
        </authorList>
    </citation>
    <scope>NUCLEOTIDE SEQUENCE [LARGE SCALE GENOMIC DNA]</scope>
    <source>
        <strain evidence="4">IPBSL-7</strain>
    </source>
</reference>
<accession>A0A1C0AN78</accession>
<keyword evidence="4" id="KW-1185">Reference proteome</keyword>
<dbReference type="Proteomes" id="UP000093501">
    <property type="component" value="Unassembled WGS sequence"/>
</dbReference>
<dbReference type="InterPro" id="IPR052541">
    <property type="entry name" value="SQRD"/>
</dbReference>
<dbReference type="RefSeq" id="WP_068751416.1">
    <property type="nucleotide sequence ID" value="NZ_MBQD01000020.1"/>
</dbReference>